<protein>
    <recommendedName>
        <fullName evidence="2">ABM domain-containing protein</fullName>
    </recommendedName>
</protein>
<dbReference type="SUPFAM" id="SSF54909">
    <property type="entry name" value="Dimeric alpha+beta barrel"/>
    <property type="match status" value="1"/>
</dbReference>
<organism evidence="1">
    <name type="scientific">marine metagenome</name>
    <dbReference type="NCBI Taxonomy" id="408172"/>
    <lineage>
        <taxon>unclassified sequences</taxon>
        <taxon>metagenomes</taxon>
        <taxon>ecological metagenomes</taxon>
    </lineage>
</organism>
<dbReference type="InterPro" id="IPR011008">
    <property type="entry name" value="Dimeric_a/b-barrel"/>
</dbReference>
<accession>A0A382IN14</accession>
<reference evidence="1" key="1">
    <citation type="submission" date="2018-05" db="EMBL/GenBank/DDBJ databases">
        <authorList>
            <person name="Lanie J.A."/>
            <person name="Ng W.-L."/>
            <person name="Kazmierczak K.M."/>
            <person name="Andrzejewski T.M."/>
            <person name="Davidsen T.M."/>
            <person name="Wayne K.J."/>
            <person name="Tettelin H."/>
            <person name="Glass J.I."/>
            <person name="Rusch D."/>
            <person name="Podicherti R."/>
            <person name="Tsui H.-C.T."/>
            <person name="Winkler M.E."/>
        </authorList>
    </citation>
    <scope>NUCLEOTIDE SEQUENCE</scope>
</reference>
<dbReference type="Pfam" id="PF08803">
    <property type="entry name" value="ydhR"/>
    <property type="match status" value="1"/>
</dbReference>
<sequence>MIIQVVNFNLEGITHEQYQGAATELAPAFNEVKGLKSKVWLSDKDNNVYGGVYTWENRESMEDYVNSQFYDEVLGSNPSFANVSYKAYEVLEGPTKITNS</sequence>
<name>A0A382IN14_9ZZZZ</name>
<dbReference type="PANTHER" id="PTHR39169">
    <property type="match status" value="1"/>
</dbReference>
<dbReference type="EMBL" id="UINC01068181">
    <property type="protein sequence ID" value="SVC00597.1"/>
    <property type="molecule type" value="Genomic_DNA"/>
</dbReference>
<dbReference type="Gene3D" id="3.30.70.100">
    <property type="match status" value="1"/>
</dbReference>
<gene>
    <name evidence="1" type="ORF">METZ01_LOCUS253451</name>
</gene>
<proteinExistence type="predicted"/>
<dbReference type="PANTHER" id="PTHR39169:SF1">
    <property type="entry name" value="MONOOXYGENASE YDHR-RELATED"/>
    <property type="match status" value="1"/>
</dbReference>
<dbReference type="InterPro" id="IPR014910">
    <property type="entry name" value="YdhR"/>
</dbReference>
<evidence type="ECO:0008006" key="2">
    <source>
        <dbReference type="Google" id="ProtNLM"/>
    </source>
</evidence>
<evidence type="ECO:0000313" key="1">
    <source>
        <dbReference type="EMBL" id="SVC00597.1"/>
    </source>
</evidence>
<dbReference type="AlphaFoldDB" id="A0A382IN14"/>